<dbReference type="InterPro" id="IPR010733">
    <property type="entry name" value="DUF1308"/>
</dbReference>
<dbReference type="InterPro" id="IPR046349">
    <property type="entry name" value="C1-like_sf"/>
</dbReference>
<feature type="chain" id="PRO_5041222425" description="DUF1308 domain-containing protein" evidence="1">
    <location>
        <begin position="21"/>
        <end position="666"/>
    </location>
</feature>
<feature type="signal peptide" evidence="1">
    <location>
        <begin position="1"/>
        <end position="20"/>
    </location>
</feature>
<feature type="domain" description="DUF1308" evidence="2">
    <location>
        <begin position="285"/>
        <end position="451"/>
    </location>
</feature>
<keyword evidence="4" id="KW-1185">Reference proteome</keyword>
<sequence>MNPALHLYRIFLIDIWVLGAMVEEAKKRCEAVMSTLETLSLNPSCKHTLLRLIQSELSFLSRVSSNDFTPNSDPSISVNIGHFEAVVHVLQHPDISGVTRVCKTIKFQPTRHNELHKGAHVDIVCTFNGNPVWFIVSDRNPKYISWNTHQESLKNKGLQAKIHLLLEAAHTSVALKPTSIIFFFSNGLDRFTLDNFLNEFQPVDIGSTFSNFDINFSKELEDGWIDVLPRSYQHASVLEIKLDSPPVIKEPFVTNPLVKPTNVKFEGSFGNLVSQMSSPDNENYINFDTTALIAIVSGISNGGTQKLLDTPEAELRSRFKGNTEFVISQVMSEIKDPIHVDIGKVMFGRKGIVCESVFEEFKDLVLMCGGVNEKLRAGELVKHVVVVKDSPSTRMMSLPTTRKLALKNKIVFGTGDYWHSPTLTANMGFVRAVSQTGMSLFTFEHRPRALTVPFQLLYPLFCFKLDISSISAMEQLEHFSHNHPLNLVQLQTNHNEEEDVDDFVVEDHHVGQCNMCEDDNPNLLCCPFPDESYNLLTHHFINNEKDFVVLDENHGEPLKYLTHNHPLVLVDKQTSLNKNSILLHNPLKKIQLLCDGCVKPITEIPFYKYLKDVHLDCGFVLHEWCARLPPKIEDHPGHPNHTLSLMPDITTEMFRVFGCKICMLLR</sequence>
<dbReference type="Pfam" id="PF07000">
    <property type="entry name" value="DUF1308"/>
    <property type="match status" value="1"/>
</dbReference>
<name>A0AA35ZUV9_LACSI</name>
<dbReference type="PANTHER" id="PTHR13379:SF0">
    <property type="entry name" value="UPF0415 PROTEIN C7ORF25"/>
    <property type="match status" value="1"/>
</dbReference>
<gene>
    <name evidence="3" type="ORF">LSALG_LOCUS37036</name>
</gene>
<dbReference type="EMBL" id="OX465084">
    <property type="protein sequence ID" value="CAI9298262.1"/>
    <property type="molecule type" value="Genomic_DNA"/>
</dbReference>
<protein>
    <recommendedName>
        <fullName evidence="2">DUF1308 domain-containing protein</fullName>
    </recommendedName>
</protein>
<evidence type="ECO:0000259" key="2">
    <source>
        <dbReference type="Pfam" id="PF07000"/>
    </source>
</evidence>
<organism evidence="3 4">
    <name type="scientific">Lactuca saligna</name>
    <name type="common">Willowleaf lettuce</name>
    <dbReference type="NCBI Taxonomy" id="75948"/>
    <lineage>
        <taxon>Eukaryota</taxon>
        <taxon>Viridiplantae</taxon>
        <taxon>Streptophyta</taxon>
        <taxon>Embryophyta</taxon>
        <taxon>Tracheophyta</taxon>
        <taxon>Spermatophyta</taxon>
        <taxon>Magnoliopsida</taxon>
        <taxon>eudicotyledons</taxon>
        <taxon>Gunneridae</taxon>
        <taxon>Pentapetalae</taxon>
        <taxon>asterids</taxon>
        <taxon>campanulids</taxon>
        <taxon>Asterales</taxon>
        <taxon>Asteraceae</taxon>
        <taxon>Cichorioideae</taxon>
        <taxon>Cichorieae</taxon>
        <taxon>Lactucinae</taxon>
        <taxon>Lactuca</taxon>
    </lineage>
</organism>
<keyword evidence="1" id="KW-0732">Signal</keyword>
<dbReference type="SUPFAM" id="SSF57889">
    <property type="entry name" value="Cysteine-rich domain"/>
    <property type="match status" value="1"/>
</dbReference>
<evidence type="ECO:0000313" key="4">
    <source>
        <dbReference type="Proteomes" id="UP001177003"/>
    </source>
</evidence>
<dbReference type="Proteomes" id="UP001177003">
    <property type="component" value="Chromosome 8"/>
</dbReference>
<reference evidence="3" key="1">
    <citation type="submission" date="2023-04" db="EMBL/GenBank/DDBJ databases">
        <authorList>
            <person name="Vijverberg K."/>
            <person name="Xiong W."/>
            <person name="Schranz E."/>
        </authorList>
    </citation>
    <scope>NUCLEOTIDE SEQUENCE</scope>
</reference>
<accession>A0AA35ZUV9</accession>
<evidence type="ECO:0000256" key="1">
    <source>
        <dbReference type="SAM" id="SignalP"/>
    </source>
</evidence>
<evidence type="ECO:0000313" key="3">
    <source>
        <dbReference type="EMBL" id="CAI9298262.1"/>
    </source>
</evidence>
<dbReference type="AlphaFoldDB" id="A0AA35ZUV9"/>
<dbReference type="PANTHER" id="PTHR13379">
    <property type="entry name" value="UNCHARACTERIZED DUF1308"/>
    <property type="match status" value="1"/>
</dbReference>
<proteinExistence type="predicted"/>